<feature type="transmembrane region" description="Helical" evidence="1">
    <location>
        <begin position="145"/>
        <end position="169"/>
    </location>
</feature>
<keyword evidence="1" id="KW-1133">Transmembrane helix</keyword>
<reference evidence="2 3" key="1">
    <citation type="submission" date="2019-03" db="EMBL/GenBank/DDBJ databases">
        <title>Genomic Encyclopedia of Type Strains, Phase III (KMG-III): the genomes of soil and plant-associated and newly described type strains.</title>
        <authorList>
            <person name="Whitman W."/>
        </authorList>
    </citation>
    <scope>NUCLEOTIDE SEQUENCE [LARGE SCALE GENOMIC DNA]</scope>
    <source>
        <strain evidence="2 3">CECT 8283</strain>
    </source>
</reference>
<dbReference type="Proteomes" id="UP000295390">
    <property type="component" value="Unassembled WGS sequence"/>
</dbReference>
<comment type="caution">
    <text evidence="2">The sequence shown here is derived from an EMBL/GenBank/DDBJ whole genome shotgun (WGS) entry which is preliminary data.</text>
</comment>
<name>A0A4R6T950_9FLAO</name>
<evidence type="ECO:0000313" key="2">
    <source>
        <dbReference type="EMBL" id="TDQ21921.1"/>
    </source>
</evidence>
<evidence type="ECO:0000313" key="3">
    <source>
        <dbReference type="Proteomes" id="UP000295390"/>
    </source>
</evidence>
<sequence length="203" mass="24326">MDLFKAPLYSQLIVALLSCFFLIKRKSPFLKLLTLFLVVTFFVELTGAYLSKIRQPNFWVYHFYNAFEYIAIFFLYENLLKEKKYLKISYGLLFLLILLWVLTFFYKSYTHYTIIIGSFNTGVLVFLYLRELLLSNEIINYKELLPFWVSVGFLVFHLPAIPFFSFWSYMKNKDLFPILYSLIVLMNVIISFGLLWSNRKVEY</sequence>
<gene>
    <name evidence="2" type="ORF">DFQ07_3017</name>
</gene>
<feature type="transmembrane region" description="Helical" evidence="1">
    <location>
        <begin position="30"/>
        <end position="52"/>
    </location>
</feature>
<keyword evidence="1" id="KW-0472">Membrane</keyword>
<feature type="transmembrane region" description="Helical" evidence="1">
    <location>
        <begin position="6"/>
        <end position="23"/>
    </location>
</feature>
<protein>
    <submittedName>
        <fullName evidence="2">Uncharacterized protein</fullName>
    </submittedName>
</protein>
<organism evidence="2 3">
    <name type="scientific">Tenacibaculum caenipelagi</name>
    <dbReference type="NCBI Taxonomy" id="1325435"/>
    <lineage>
        <taxon>Bacteria</taxon>
        <taxon>Pseudomonadati</taxon>
        <taxon>Bacteroidota</taxon>
        <taxon>Flavobacteriia</taxon>
        <taxon>Flavobacteriales</taxon>
        <taxon>Flavobacteriaceae</taxon>
        <taxon>Tenacibaculum</taxon>
    </lineage>
</organism>
<feature type="transmembrane region" description="Helical" evidence="1">
    <location>
        <begin position="112"/>
        <end position="133"/>
    </location>
</feature>
<dbReference type="EMBL" id="SNYH01000007">
    <property type="protein sequence ID" value="TDQ21921.1"/>
    <property type="molecule type" value="Genomic_DNA"/>
</dbReference>
<keyword evidence="1" id="KW-0812">Transmembrane</keyword>
<feature type="transmembrane region" description="Helical" evidence="1">
    <location>
        <begin position="175"/>
        <end position="196"/>
    </location>
</feature>
<feature type="transmembrane region" description="Helical" evidence="1">
    <location>
        <begin position="88"/>
        <end position="106"/>
    </location>
</feature>
<feature type="transmembrane region" description="Helical" evidence="1">
    <location>
        <begin position="58"/>
        <end position="76"/>
    </location>
</feature>
<keyword evidence="3" id="KW-1185">Reference proteome</keyword>
<accession>A0A4R6T950</accession>
<proteinExistence type="predicted"/>
<dbReference type="AlphaFoldDB" id="A0A4R6T950"/>
<evidence type="ECO:0000256" key="1">
    <source>
        <dbReference type="SAM" id="Phobius"/>
    </source>
</evidence>
<dbReference type="PROSITE" id="PS51257">
    <property type="entry name" value="PROKAR_LIPOPROTEIN"/>
    <property type="match status" value="1"/>
</dbReference>